<evidence type="ECO:0000256" key="3">
    <source>
        <dbReference type="ARBA" id="ARBA00023170"/>
    </source>
</evidence>
<evidence type="ECO:0000256" key="2">
    <source>
        <dbReference type="ARBA" id="ARBA00012513"/>
    </source>
</evidence>
<evidence type="ECO:0000256" key="1">
    <source>
        <dbReference type="ARBA" id="ARBA00004479"/>
    </source>
</evidence>
<evidence type="ECO:0000256" key="6">
    <source>
        <dbReference type="SAM" id="SignalP"/>
    </source>
</evidence>
<feature type="chain" id="PRO_5027983300" description="non-specific serine/threonine protein kinase" evidence="6">
    <location>
        <begin position="26"/>
        <end position="138"/>
    </location>
</feature>
<organism evidence="8 9">
    <name type="scientific">Ananas comosus</name>
    <name type="common">Pineapple</name>
    <name type="synonym">Ananas ananas</name>
    <dbReference type="NCBI Taxonomy" id="4615"/>
    <lineage>
        <taxon>Eukaryota</taxon>
        <taxon>Viridiplantae</taxon>
        <taxon>Streptophyta</taxon>
        <taxon>Embryophyta</taxon>
        <taxon>Tracheophyta</taxon>
        <taxon>Spermatophyta</taxon>
        <taxon>Magnoliopsida</taxon>
        <taxon>Liliopsida</taxon>
        <taxon>Poales</taxon>
        <taxon>Bromeliaceae</taxon>
        <taxon>Bromelioideae</taxon>
        <taxon>Ananas</taxon>
    </lineage>
</organism>
<dbReference type="Gene3D" id="2.90.10.10">
    <property type="entry name" value="Bulb-type lectin domain"/>
    <property type="match status" value="1"/>
</dbReference>
<dbReference type="OrthoDB" id="758731at2759"/>
<feature type="signal peptide" evidence="6">
    <location>
        <begin position="1"/>
        <end position="25"/>
    </location>
</feature>
<dbReference type="GeneID" id="109728893"/>
<dbReference type="AlphaFoldDB" id="A0A6P5H236"/>
<evidence type="ECO:0000313" key="9">
    <source>
        <dbReference type="RefSeq" id="XP_020115016.1"/>
    </source>
</evidence>
<comment type="subcellular location">
    <subcellularLocation>
        <location evidence="1">Membrane</location>
        <topology evidence="1">Single-pass type I membrane protein</topology>
    </subcellularLocation>
</comment>
<evidence type="ECO:0000256" key="4">
    <source>
        <dbReference type="ARBA" id="ARBA00047899"/>
    </source>
</evidence>
<evidence type="ECO:0000313" key="8">
    <source>
        <dbReference type="Proteomes" id="UP000515123"/>
    </source>
</evidence>
<keyword evidence="6" id="KW-0732">Signal</keyword>
<dbReference type="EC" id="2.7.11.1" evidence="2"/>
<proteinExistence type="predicted"/>
<keyword evidence="8" id="KW-1185">Reference proteome</keyword>
<accession>A0A6P5H236</accession>
<evidence type="ECO:0000256" key="5">
    <source>
        <dbReference type="ARBA" id="ARBA00048679"/>
    </source>
</evidence>
<dbReference type="GO" id="GO:0051707">
    <property type="term" value="P:response to other organism"/>
    <property type="evidence" value="ECO:0007669"/>
    <property type="project" value="UniProtKB-ARBA"/>
</dbReference>
<keyword evidence="3" id="KW-0675">Receptor</keyword>
<protein>
    <recommendedName>
        <fullName evidence="2">non-specific serine/threonine protein kinase</fullName>
        <ecNumber evidence="2">2.7.11.1</ecNumber>
    </recommendedName>
</protein>
<dbReference type="GO" id="GO:0004674">
    <property type="term" value="F:protein serine/threonine kinase activity"/>
    <property type="evidence" value="ECO:0007669"/>
    <property type="project" value="UniProtKB-EC"/>
</dbReference>
<comment type="catalytic activity">
    <reaction evidence="4">
        <text>L-threonyl-[protein] + ATP = O-phospho-L-threonyl-[protein] + ADP + H(+)</text>
        <dbReference type="Rhea" id="RHEA:46608"/>
        <dbReference type="Rhea" id="RHEA-COMP:11060"/>
        <dbReference type="Rhea" id="RHEA-COMP:11605"/>
        <dbReference type="ChEBI" id="CHEBI:15378"/>
        <dbReference type="ChEBI" id="CHEBI:30013"/>
        <dbReference type="ChEBI" id="CHEBI:30616"/>
        <dbReference type="ChEBI" id="CHEBI:61977"/>
        <dbReference type="ChEBI" id="CHEBI:456216"/>
        <dbReference type="EC" id="2.7.11.1"/>
    </reaction>
</comment>
<dbReference type="PROSITE" id="PS50927">
    <property type="entry name" value="BULB_LECTIN"/>
    <property type="match status" value="1"/>
</dbReference>
<dbReference type="GO" id="GO:0016020">
    <property type="term" value="C:membrane"/>
    <property type="evidence" value="ECO:0007669"/>
    <property type="project" value="UniProtKB-SubCell"/>
</dbReference>
<evidence type="ECO:0000259" key="7">
    <source>
        <dbReference type="PROSITE" id="PS50927"/>
    </source>
</evidence>
<dbReference type="RefSeq" id="XP_020115016.1">
    <property type="nucleotide sequence ID" value="XM_020259427.1"/>
</dbReference>
<dbReference type="Gramene" id="Aco010325.1.mrna1">
    <property type="protein sequence ID" value="Aco010325.1.mrna1.cds1"/>
    <property type="gene ID" value="Aco010325.1.path1"/>
</dbReference>
<dbReference type="SMART" id="SM00108">
    <property type="entry name" value="B_lectin"/>
    <property type="match status" value="1"/>
</dbReference>
<reference evidence="8" key="1">
    <citation type="journal article" date="2015" name="Nat. Genet.">
        <title>The pineapple genome and the evolution of CAM photosynthesis.</title>
        <authorList>
            <person name="Ming R."/>
            <person name="VanBuren R."/>
            <person name="Wai C.M."/>
            <person name="Tang H."/>
            <person name="Schatz M.C."/>
            <person name="Bowers J.E."/>
            <person name="Lyons E."/>
            <person name="Wang M.L."/>
            <person name="Chen J."/>
            <person name="Biggers E."/>
            <person name="Zhang J."/>
            <person name="Huang L."/>
            <person name="Zhang L."/>
            <person name="Miao W."/>
            <person name="Zhang J."/>
            <person name="Ye Z."/>
            <person name="Miao C."/>
            <person name="Lin Z."/>
            <person name="Wang H."/>
            <person name="Zhou H."/>
            <person name="Yim W.C."/>
            <person name="Priest H.D."/>
            <person name="Zheng C."/>
            <person name="Woodhouse M."/>
            <person name="Edger P.P."/>
            <person name="Guyot R."/>
            <person name="Guo H.B."/>
            <person name="Guo H."/>
            <person name="Zheng G."/>
            <person name="Singh R."/>
            <person name="Sharma A."/>
            <person name="Min X."/>
            <person name="Zheng Y."/>
            <person name="Lee H."/>
            <person name="Gurtowski J."/>
            <person name="Sedlazeck F.J."/>
            <person name="Harkess A."/>
            <person name="McKain M.R."/>
            <person name="Liao Z."/>
            <person name="Fang J."/>
            <person name="Liu J."/>
            <person name="Zhang X."/>
            <person name="Zhang Q."/>
            <person name="Hu W."/>
            <person name="Qin Y."/>
            <person name="Wang K."/>
            <person name="Chen L.Y."/>
            <person name="Shirley N."/>
            <person name="Lin Y.R."/>
            <person name="Liu L.Y."/>
            <person name="Hernandez A.G."/>
            <person name="Wright C.L."/>
            <person name="Bulone V."/>
            <person name="Tuskan G.A."/>
            <person name="Heath K."/>
            <person name="Zee F."/>
            <person name="Moore P.H."/>
            <person name="Sunkar R."/>
            <person name="Leebens-Mack J.H."/>
            <person name="Mockler T."/>
            <person name="Bennetzen J.L."/>
            <person name="Freeling M."/>
            <person name="Sankoff D."/>
            <person name="Paterson A.H."/>
            <person name="Zhu X."/>
            <person name="Yang X."/>
            <person name="Smith J.A."/>
            <person name="Cushman J.C."/>
            <person name="Paull R.E."/>
            <person name="Yu Q."/>
        </authorList>
    </citation>
    <scope>NUCLEOTIDE SEQUENCE [LARGE SCALE GENOMIC DNA]</scope>
    <source>
        <strain evidence="8">cv. F153</strain>
    </source>
</reference>
<comment type="catalytic activity">
    <reaction evidence="5">
        <text>L-seryl-[protein] + ATP = O-phospho-L-seryl-[protein] + ADP + H(+)</text>
        <dbReference type="Rhea" id="RHEA:17989"/>
        <dbReference type="Rhea" id="RHEA-COMP:9863"/>
        <dbReference type="Rhea" id="RHEA-COMP:11604"/>
        <dbReference type="ChEBI" id="CHEBI:15378"/>
        <dbReference type="ChEBI" id="CHEBI:29999"/>
        <dbReference type="ChEBI" id="CHEBI:30616"/>
        <dbReference type="ChEBI" id="CHEBI:83421"/>
        <dbReference type="ChEBI" id="CHEBI:456216"/>
        <dbReference type="EC" id="2.7.11.1"/>
    </reaction>
</comment>
<dbReference type="InterPro" id="IPR036426">
    <property type="entry name" value="Bulb-type_lectin_dom_sf"/>
</dbReference>
<gene>
    <name evidence="9" type="primary">LOC109728893</name>
</gene>
<dbReference type="CDD" id="cd00028">
    <property type="entry name" value="B_lectin"/>
    <property type="match status" value="1"/>
</dbReference>
<reference evidence="9" key="2">
    <citation type="submission" date="2025-08" db="UniProtKB">
        <authorList>
            <consortium name="RefSeq"/>
        </authorList>
    </citation>
    <scope>IDENTIFICATION</scope>
    <source>
        <tissue evidence="9">Leaf</tissue>
    </source>
</reference>
<name>A0A6P5H236_ANACO</name>
<sequence length="138" mass="14776">MVAFRFAPNATATMILLMIILSVAAEDMIFSGESLTAGQFLERGPYTLVMQSDCNLVLYVNKSRALWSSQTDRKGTACRAELQSSGNLVVFSGGGGDVLWTSNSARGPNSYRLVVQGDGNVVIYGAAVWATNTVQSRS</sequence>
<dbReference type="InterPro" id="IPR001480">
    <property type="entry name" value="Bulb-type_lectin_dom"/>
</dbReference>
<dbReference type="Proteomes" id="UP000515123">
    <property type="component" value="Linkage group 25"/>
</dbReference>
<dbReference type="SUPFAM" id="SSF51110">
    <property type="entry name" value="alpha-D-mannose-specific plant lectins"/>
    <property type="match status" value="1"/>
</dbReference>
<feature type="domain" description="Bulb-type lectin" evidence="7">
    <location>
        <begin position="26"/>
        <end position="136"/>
    </location>
</feature>